<gene>
    <name evidence="9" type="ORF">KP79_PYT14925</name>
</gene>
<dbReference type="InterPro" id="IPR016161">
    <property type="entry name" value="Ald_DH/histidinol_DH"/>
</dbReference>
<keyword evidence="4" id="KW-0520">NAD</keyword>
<dbReference type="InterPro" id="IPR044638">
    <property type="entry name" value="ALDH7A1-like"/>
</dbReference>
<dbReference type="InterPro" id="IPR015590">
    <property type="entry name" value="Aldehyde_DH_dom"/>
</dbReference>
<dbReference type="Pfam" id="PF00171">
    <property type="entry name" value="Aldedh"/>
    <property type="match status" value="1"/>
</dbReference>
<evidence type="ECO:0000256" key="6">
    <source>
        <dbReference type="PROSITE-ProRule" id="PRU10007"/>
    </source>
</evidence>
<dbReference type="PROSITE" id="PS00687">
    <property type="entry name" value="ALDEHYDE_DEHYDR_GLU"/>
    <property type="match status" value="1"/>
</dbReference>
<evidence type="ECO:0000313" key="9">
    <source>
        <dbReference type="EMBL" id="OWF46941.1"/>
    </source>
</evidence>
<dbReference type="GO" id="GO:0004029">
    <property type="term" value="F:aldehyde dehydrogenase (NAD+) activity"/>
    <property type="evidence" value="ECO:0007669"/>
    <property type="project" value="UniProtKB-EC"/>
</dbReference>
<dbReference type="InterPro" id="IPR029510">
    <property type="entry name" value="Ald_DH_CS_GLU"/>
</dbReference>
<sequence>MSSLLIDNPKYSWLKDLGLSSSNNGVYYGKWGGSGQETTSYCPANKQPIAKVTQASPADYEEAIQAAKEAWNVWADVPAPQRGEIVRQMGEALRKHKNALGKLEALEVGKILAEGEGEVQEYIDIIDYAVGLSRMFAGHVFPSERPGHLLMEQWNPLGVVGAITAFNFPVAVYGWNSSIALICGNTMLWKGAPTTPLVSVAVTKILASVLEANNLPGAICSLVQGGADIGTLMAEDTRINLLSFTGSTPVGHKVSLMVQERFGKFLLELGGNNALIVNEDADIEMVVRSALFACAGTAGQRCTTTRRLMLHEKVHDEVVGRLVKAYGQLRVGDPLEADTLYGPMHSQQGVDQYLKAVSEAKEQGGTVACGGKVMDRPGHFVEPTIVTGLPHDAPIVHKETFAPVVYVIKFSKLEEAMKWNNEVKQGLTSSLFTKDLTNIFKWIGPKGSDCGIVNVNIPTSGAEIGGAFGGEKHTGGGRESGSDAWKQYMRRSTCTINCGKELPLAQGIKFE</sequence>
<dbReference type="EMBL" id="NEDP02004063">
    <property type="protein sequence ID" value="OWF46941.1"/>
    <property type="molecule type" value="Genomic_DNA"/>
</dbReference>
<reference evidence="9 10" key="1">
    <citation type="journal article" date="2017" name="Nat. Ecol. Evol.">
        <title>Scallop genome provides insights into evolution of bilaterian karyotype and development.</title>
        <authorList>
            <person name="Wang S."/>
            <person name="Zhang J."/>
            <person name="Jiao W."/>
            <person name="Li J."/>
            <person name="Xun X."/>
            <person name="Sun Y."/>
            <person name="Guo X."/>
            <person name="Huan P."/>
            <person name="Dong B."/>
            <person name="Zhang L."/>
            <person name="Hu X."/>
            <person name="Sun X."/>
            <person name="Wang J."/>
            <person name="Zhao C."/>
            <person name="Wang Y."/>
            <person name="Wang D."/>
            <person name="Huang X."/>
            <person name="Wang R."/>
            <person name="Lv J."/>
            <person name="Li Y."/>
            <person name="Zhang Z."/>
            <person name="Liu B."/>
            <person name="Lu W."/>
            <person name="Hui Y."/>
            <person name="Liang J."/>
            <person name="Zhou Z."/>
            <person name="Hou R."/>
            <person name="Li X."/>
            <person name="Liu Y."/>
            <person name="Li H."/>
            <person name="Ning X."/>
            <person name="Lin Y."/>
            <person name="Zhao L."/>
            <person name="Xing Q."/>
            <person name="Dou J."/>
            <person name="Li Y."/>
            <person name="Mao J."/>
            <person name="Guo H."/>
            <person name="Dou H."/>
            <person name="Li T."/>
            <person name="Mu C."/>
            <person name="Jiang W."/>
            <person name="Fu Q."/>
            <person name="Fu X."/>
            <person name="Miao Y."/>
            <person name="Liu J."/>
            <person name="Yu Q."/>
            <person name="Li R."/>
            <person name="Liao H."/>
            <person name="Li X."/>
            <person name="Kong Y."/>
            <person name="Jiang Z."/>
            <person name="Chourrout D."/>
            <person name="Li R."/>
            <person name="Bao Z."/>
        </authorList>
    </citation>
    <scope>NUCLEOTIDE SEQUENCE [LARGE SCALE GENOMIC DNA]</scope>
    <source>
        <strain evidence="9 10">PY_sf001</strain>
    </source>
</reference>
<dbReference type="InterPro" id="IPR016162">
    <property type="entry name" value="Ald_DH_N"/>
</dbReference>
<dbReference type="STRING" id="6573.A0A210QE31"/>
<keyword evidence="10" id="KW-1185">Reference proteome</keyword>
<comment type="subunit">
    <text evidence="2">Homotetramer.</text>
</comment>
<feature type="domain" description="Aldehyde dehydrogenase" evidence="8">
    <location>
        <begin position="36"/>
        <end position="492"/>
    </location>
</feature>
<proteinExistence type="inferred from homology"/>
<evidence type="ECO:0000256" key="3">
    <source>
        <dbReference type="ARBA" id="ARBA00023002"/>
    </source>
</evidence>
<organism evidence="9 10">
    <name type="scientific">Mizuhopecten yessoensis</name>
    <name type="common">Japanese scallop</name>
    <name type="synonym">Patinopecten yessoensis</name>
    <dbReference type="NCBI Taxonomy" id="6573"/>
    <lineage>
        <taxon>Eukaryota</taxon>
        <taxon>Metazoa</taxon>
        <taxon>Spiralia</taxon>
        <taxon>Lophotrochozoa</taxon>
        <taxon>Mollusca</taxon>
        <taxon>Bivalvia</taxon>
        <taxon>Autobranchia</taxon>
        <taxon>Pteriomorphia</taxon>
        <taxon>Pectinida</taxon>
        <taxon>Pectinoidea</taxon>
        <taxon>Pectinidae</taxon>
        <taxon>Mizuhopecten</taxon>
    </lineage>
</organism>
<evidence type="ECO:0000256" key="4">
    <source>
        <dbReference type="ARBA" id="ARBA00023027"/>
    </source>
</evidence>
<keyword evidence="3 7" id="KW-0560">Oxidoreductase</keyword>
<dbReference type="Gene3D" id="3.40.605.10">
    <property type="entry name" value="Aldehyde Dehydrogenase, Chain A, domain 1"/>
    <property type="match status" value="1"/>
</dbReference>
<dbReference type="Proteomes" id="UP000242188">
    <property type="component" value="Unassembled WGS sequence"/>
</dbReference>
<dbReference type="AlphaFoldDB" id="A0A210QE31"/>
<dbReference type="FunFam" id="3.40.309.10:FF:000018">
    <property type="entry name" value="Alpha-aminoadipic semialdehyde dehydrogenase"/>
    <property type="match status" value="1"/>
</dbReference>
<dbReference type="SUPFAM" id="SSF53720">
    <property type="entry name" value="ALDH-like"/>
    <property type="match status" value="1"/>
</dbReference>
<evidence type="ECO:0000256" key="7">
    <source>
        <dbReference type="RuleBase" id="RU003345"/>
    </source>
</evidence>
<feature type="active site" evidence="6">
    <location>
        <position position="268"/>
    </location>
</feature>
<dbReference type="OrthoDB" id="310895at2759"/>
<accession>A0A210QE31</accession>
<name>A0A210QE31_MIZYE</name>
<dbReference type="PANTHER" id="PTHR43521">
    <property type="entry name" value="ALPHA-AMINOADIPIC SEMIALDEHYDE DEHYDROGENASE"/>
    <property type="match status" value="1"/>
</dbReference>
<evidence type="ECO:0000256" key="1">
    <source>
        <dbReference type="ARBA" id="ARBA00009986"/>
    </source>
</evidence>
<comment type="similarity">
    <text evidence="1 7">Belongs to the aldehyde dehydrogenase family.</text>
</comment>
<evidence type="ECO:0000313" key="10">
    <source>
        <dbReference type="Proteomes" id="UP000242188"/>
    </source>
</evidence>
<comment type="caution">
    <text evidence="9">The sequence shown here is derived from an EMBL/GenBank/DDBJ whole genome shotgun (WGS) entry which is preliminary data.</text>
</comment>
<dbReference type="Gene3D" id="3.40.309.10">
    <property type="entry name" value="Aldehyde Dehydrogenase, Chain A, domain 2"/>
    <property type="match status" value="1"/>
</dbReference>
<dbReference type="InterPro" id="IPR016163">
    <property type="entry name" value="Ald_DH_C"/>
</dbReference>
<protein>
    <recommendedName>
        <fullName evidence="5">aldehyde dehydrogenase (NAD(+))</fullName>
        <ecNumber evidence="5">1.2.1.3</ecNumber>
    </recommendedName>
</protein>
<evidence type="ECO:0000256" key="2">
    <source>
        <dbReference type="ARBA" id="ARBA00011881"/>
    </source>
</evidence>
<dbReference type="EC" id="1.2.1.3" evidence="5"/>
<dbReference type="PANTHER" id="PTHR43521:SF1">
    <property type="entry name" value="ALPHA-AMINOADIPIC SEMIALDEHYDE DEHYDROGENASE"/>
    <property type="match status" value="1"/>
</dbReference>
<evidence type="ECO:0000256" key="5">
    <source>
        <dbReference type="ARBA" id="ARBA00024226"/>
    </source>
</evidence>
<evidence type="ECO:0000259" key="8">
    <source>
        <dbReference type="Pfam" id="PF00171"/>
    </source>
</evidence>
<dbReference type="CDD" id="cd07130">
    <property type="entry name" value="ALDH_F7_AASADH"/>
    <property type="match status" value="1"/>
</dbReference>